<dbReference type="GO" id="GO:0000182">
    <property type="term" value="F:rDNA binding"/>
    <property type="evidence" value="ECO:0007669"/>
    <property type="project" value="TreeGrafter"/>
</dbReference>
<feature type="region of interest" description="Disordered" evidence="4">
    <location>
        <begin position="746"/>
        <end position="801"/>
    </location>
</feature>
<organism evidence="5 6">
    <name type="scientific">Coprinellus micaceus</name>
    <name type="common">Glistening ink-cap mushroom</name>
    <name type="synonym">Coprinus micaceus</name>
    <dbReference type="NCBI Taxonomy" id="71717"/>
    <lineage>
        <taxon>Eukaryota</taxon>
        <taxon>Fungi</taxon>
        <taxon>Dikarya</taxon>
        <taxon>Basidiomycota</taxon>
        <taxon>Agaricomycotina</taxon>
        <taxon>Agaricomycetes</taxon>
        <taxon>Agaricomycetidae</taxon>
        <taxon>Agaricales</taxon>
        <taxon>Agaricineae</taxon>
        <taxon>Psathyrellaceae</taxon>
        <taxon>Coprinellus</taxon>
    </lineage>
</organism>
<dbReference type="InterPro" id="IPR007015">
    <property type="entry name" value="DNA_pol_V/MYBBP1A"/>
</dbReference>
<feature type="compositionally biased region" description="Basic residues" evidence="4">
    <location>
        <begin position="1208"/>
        <end position="1219"/>
    </location>
</feature>
<evidence type="ECO:0008006" key="7">
    <source>
        <dbReference type="Google" id="ProtNLM"/>
    </source>
</evidence>
<accession>A0A4Y7TQI2</accession>
<feature type="compositionally biased region" description="Acidic residues" evidence="4">
    <location>
        <begin position="750"/>
        <end position="783"/>
    </location>
</feature>
<dbReference type="PANTHER" id="PTHR13213">
    <property type="entry name" value="MYB-BINDING PROTEIN 1A FAMILY MEMBER"/>
    <property type="match status" value="1"/>
</dbReference>
<name>A0A4Y7TQI2_COPMI</name>
<dbReference type="EMBL" id="QPFP01000006">
    <property type="protein sequence ID" value="TEB36204.1"/>
    <property type="molecule type" value="Genomic_DNA"/>
</dbReference>
<dbReference type="GO" id="GO:0006355">
    <property type="term" value="P:regulation of DNA-templated transcription"/>
    <property type="evidence" value="ECO:0007669"/>
    <property type="project" value="InterPro"/>
</dbReference>
<feature type="region of interest" description="Disordered" evidence="4">
    <location>
        <begin position="1159"/>
        <end position="1219"/>
    </location>
</feature>
<evidence type="ECO:0000256" key="1">
    <source>
        <dbReference type="ARBA" id="ARBA00004123"/>
    </source>
</evidence>
<dbReference type="AlphaFoldDB" id="A0A4Y7TQI2"/>
<dbReference type="STRING" id="71717.A0A4Y7TQI2"/>
<sequence length="1219" mass="135715">MTTTLPLFWHLSSSAKNDRLDASVKLVGALEQFQSQYVPTKNTASDSDDESPAQKPDTLDILNSQDVAYSIRRLIRGLASPRESSRLGFAVALTELLSRIDTVTCDQILSIIASSSKPEGSMTGQEERDMLFARLFGLMSVIRSGLLVRTAPLPTSASSKTEASTISNCKEVIEQLVSLGEKKSWLRESAWFTIGLAIDALATAEVSWKKEALDFVIEQLFTVTTTWGPEKIAISLKLQELFPERDWQKILAPTFKTPNLLSTSNLQTVSRIMKESTIDEEGHKDPTKAPSGTWKPQLHFAWDVILDQLTPGPNSFKKQASGSLQDFFKVVVDESLFSANSSPQRKYWGFQVVQKALKRVSDEDMPMIFTKNFMRSWINHLSNKDRYLHKIAQQTAAEVQALVRDKPQSGFAIILQLTGVNGSKQFDKLTKTKTVETILASMKLEGIQSYVQYLFTQFNEFDESAQDEVDSRRTWIIDQLVALIRNGGVPKSDKCLQSVMEFLTTYGLFVVKKKSSKSSITVLRQAPNPPVSEEVREVAKNRLLTCLGELSGQTAVIKSDDRTTKAFAIASDGELWVAKVVSTIRALEEDTKHVSLAAELEEEEKELLVKASEQVLQLKKVMEDQKEPARGAELMVLSLILLQYCGEGRDVEAIESCLEAVSRMPFWPAKQSKEKKAKKSKDAAVEEAPADEEHEPIDVLTDVIIGFLEASTSYLRTIANVAFGYLSALVKESTVDLLVAQLERRSPAELAEDEDEDGEDVEMEDAGEDKSDEAEDEEDDDGDSSGSESFGEIDLGDDDEDEEIDVELRKKIEEALRVNGIKPATEDDDEDEEEDEELMDDDQMMAIDSQLAKVFQARASEKKGAKNANAQREATHFKNRVLDLVEIFMRKHPTNAQVPRFIIPLVEVVAGSGQDEMQLQDKAKGILRSRISKAKDYPSEANAEQVDETMEALHTQAKKTHGSDIMEILGTSSVYLAKILAQAGKDSTVEEIYRRSLEDFVTRKNSSFNTAFFKFFFQRQPVQAWKLRRSLLDFASKAINAYRQVQVLQLVEVLVTQLPTLVSFSAPGAVAEYMPALRESLVDLATKACTDDKAKLTAPQMKEVLKLALVAARQTKRFAEASLTEIWQPDSWSTLKQSLAQSSRFSSSTGLHKMCDQMVQSTGGQSKAKTKERSKEKKAEGTGKKSPVKRKRIADEEEDAAGPEPKVKAKKAKKAKVSS</sequence>
<feature type="region of interest" description="Disordered" evidence="4">
    <location>
        <begin position="673"/>
        <end position="693"/>
    </location>
</feature>
<dbReference type="OrthoDB" id="342531at2759"/>
<dbReference type="GO" id="GO:0005730">
    <property type="term" value="C:nucleolus"/>
    <property type="evidence" value="ECO:0007669"/>
    <property type="project" value="InterPro"/>
</dbReference>
<dbReference type="SUPFAM" id="SSF48371">
    <property type="entry name" value="ARM repeat"/>
    <property type="match status" value="1"/>
</dbReference>
<reference evidence="5 6" key="1">
    <citation type="journal article" date="2019" name="Nat. Ecol. Evol.">
        <title>Megaphylogeny resolves global patterns of mushroom evolution.</title>
        <authorList>
            <person name="Varga T."/>
            <person name="Krizsan K."/>
            <person name="Foldi C."/>
            <person name="Dima B."/>
            <person name="Sanchez-Garcia M."/>
            <person name="Sanchez-Ramirez S."/>
            <person name="Szollosi G.J."/>
            <person name="Szarkandi J.G."/>
            <person name="Papp V."/>
            <person name="Albert L."/>
            <person name="Andreopoulos W."/>
            <person name="Angelini C."/>
            <person name="Antonin V."/>
            <person name="Barry K.W."/>
            <person name="Bougher N.L."/>
            <person name="Buchanan P."/>
            <person name="Buyck B."/>
            <person name="Bense V."/>
            <person name="Catcheside P."/>
            <person name="Chovatia M."/>
            <person name="Cooper J."/>
            <person name="Damon W."/>
            <person name="Desjardin D."/>
            <person name="Finy P."/>
            <person name="Geml J."/>
            <person name="Haridas S."/>
            <person name="Hughes K."/>
            <person name="Justo A."/>
            <person name="Karasinski D."/>
            <person name="Kautmanova I."/>
            <person name="Kiss B."/>
            <person name="Kocsube S."/>
            <person name="Kotiranta H."/>
            <person name="LaButti K.M."/>
            <person name="Lechner B.E."/>
            <person name="Liimatainen K."/>
            <person name="Lipzen A."/>
            <person name="Lukacs Z."/>
            <person name="Mihaltcheva S."/>
            <person name="Morgado L.N."/>
            <person name="Niskanen T."/>
            <person name="Noordeloos M.E."/>
            <person name="Ohm R.A."/>
            <person name="Ortiz-Santana B."/>
            <person name="Ovrebo C."/>
            <person name="Racz N."/>
            <person name="Riley R."/>
            <person name="Savchenko A."/>
            <person name="Shiryaev A."/>
            <person name="Soop K."/>
            <person name="Spirin V."/>
            <person name="Szebenyi C."/>
            <person name="Tomsovsky M."/>
            <person name="Tulloss R.E."/>
            <person name="Uehling J."/>
            <person name="Grigoriev I.V."/>
            <person name="Vagvolgyi C."/>
            <person name="Papp T."/>
            <person name="Martin F.M."/>
            <person name="Miettinen O."/>
            <person name="Hibbett D.S."/>
            <person name="Nagy L.G."/>
        </authorList>
    </citation>
    <scope>NUCLEOTIDE SEQUENCE [LARGE SCALE GENOMIC DNA]</scope>
    <source>
        <strain evidence="5 6">FP101781</strain>
    </source>
</reference>
<comment type="subcellular location">
    <subcellularLocation>
        <location evidence="1">Nucleus</location>
    </subcellularLocation>
</comment>
<comment type="similarity">
    <text evidence="2">Belongs to the MYBBP1A family.</text>
</comment>
<feature type="region of interest" description="Disordered" evidence="4">
    <location>
        <begin position="820"/>
        <end position="839"/>
    </location>
</feature>
<proteinExistence type="inferred from homology"/>
<dbReference type="InterPro" id="IPR016024">
    <property type="entry name" value="ARM-type_fold"/>
</dbReference>
<evidence type="ECO:0000256" key="2">
    <source>
        <dbReference type="ARBA" id="ARBA00006809"/>
    </source>
</evidence>
<feature type="compositionally biased region" description="Basic and acidic residues" evidence="4">
    <location>
        <begin position="1169"/>
        <end position="1183"/>
    </location>
</feature>
<protein>
    <recommendedName>
        <fullName evidence="7">DNA-directed DNA polymerase</fullName>
    </recommendedName>
</protein>
<gene>
    <name evidence="5" type="ORF">FA13DRAFT_1623471</name>
</gene>
<dbReference type="Pfam" id="PF04931">
    <property type="entry name" value="DNA_pol_phi"/>
    <property type="match status" value="1"/>
</dbReference>
<dbReference type="PANTHER" id="PTHR13213:SF2">
    <property type="entry name" value="MYB-BINDING PROTEIN 1A"/>
    <property type="match status" value="1"/>
</dbReference>
<evidence type="ECO:0000313" key="5">
    <source>
        <dbReference type="EMBL" id="TEB36204.1"/>
    </source>
</evidence>
<keyword evidence="3" id="KW-0539">Nucleus</keyword>
<feature type="compositionally biased region" description="Low complexity" evidence="4">
    <location>
        <begin position="784"/>
        <end position="793"/>
    </location>
</feature>
<evidence type="ECO:0000256" key="3">
    <source>
        <dbReference type="ARBA" id="ARBA00023242"/>
    </source>
</evidence>
<evidence type="ECO:0000313" key="6">
    <source>
        <dbReference type="Proteomes" id="UP000298030"/>
    </source>
</evidence>
<evidence type="ECO:0000256" key="4">
    <source>
        <dbReference type="SAM" id="MobiDB-lite"/>
    </source>
</evidence>
<dbReference type="Proteomes" id="UP000298030">
    <property type="component" value="Unassembled WGS sequence"/>
</dbReference>
<keyword evidence="6" id="KW-1185">Reference proteome</keyword>
<feature type="region of interest" description="Disordered" evidence="4">
    <location>
        <begin position="38"/>
        <end position="58"/>
    </location>
</feature>
<feature type="compositionally biased region" description="Acidic residues" evidence="4">
    <location>
        <begin position="826"/>
        <end position="839"/>
    </location>
</feature>
<comment type="caution">
    <text evidence="5">The sequence shown here is derived from an EMBL/GenBank/DDBJ whole genome shotgun (WGS) entry which is preliminary data.</text>
</comment>